<dbReference type="InterPro" id="IPR044538">
    <property type="entry name" value="Vta1-like"/>
</dbReference>
<keyword evidence="13" id="KW-1185">Reference proteome</keyword>
<evidence type="ECO:0000313" key="12">
    <source>
        <dbReference type="EMBL" id="KAL2281713.1"/>
    </source>
</evidence>
<dbReference type="EMBL" id="JBAWTH010000055">
    <property type="protein sequence ID" value="KAL2281713.1"/>
    <property type="molecule type" value="Genomic_DNA"/>
</dbReference>
<evidence type="ECO:0000256" key="1">
    <source>
        <dbReference type="ARBA" id="ARBA00004481"/>
    </source>
</evidence>
<comment type="similarity">
    <text evidence="3">Belongs to the VTA1 family.</text>
</comment>
<dbReference type="Gene3D" id="1.25.40.270">
    <property type="entry name" value="Vacuolar protein sorting-associated protein vta1"/>
    <property type="match status" value="1"/>
</dbReference>
<dbReference type="InterPro" id="IPR041212">
    <property type="entry name" value="Vta1_C"/>
</dbReference>
<reference evidence="12 13" key="1">
    <citation type="submission" date="2024-03" db="EMBL/GenBank/DDBJ databases">
        <title>A high-quality draft genome sequence of Diaporthe vaccinii, a causative agent of upright dieback and viscid rot disease in cranberry plants.</title>
        <authorList>
            <person name="Sarrasin M."/>
            <person name="Lang B.F."/>
            <person name="Burger G."/>
        </authorList>
    </citation>
    <scope>NUCLEOTIDE SEQUENCE [LARGE SCALE GENOMIC DNA]</scope>
    <source>
        <strain evidence="12 13">IS7</strain>
    </source>
</reference>
<evidence type="ECO:0000313" key="13">
    <source>
        <dbReference type="Proteomes" id="UP001600888"/>
    </source>
</evidence>
<accession>A0ABR4EH41</accession>
<sequence>MADEIPQALKQADINLYKTATRATQLSTVKPIVAYWCEYWVVNQILARNLHSADAETLNYTTNLMDKLEQTKTEYANEDAIMDDATAQAYIEQFAQETLDRAERVIKANKVTQQTASTFDAALTFFNLVNIWGPPDTETQQKIKYAKWNAARITRAIKEGKDPNETNPKKEDLPPQQPSLDPTDPDVQALGSPSGREQEQSHGQDQGQDQVPRAATVEDAPDPDLKRDSAGDSLPHTPVLPDPPASVPDDGELKLPSAPGYGDEGGSAVSPGYFDPPPTLPSPISPPSNHPANYTPGGGAPSAPQTWTPTPPPAASSFAPPSAPSAPSGPPTFAPSPSSTAAVAPPPTFSPPPADPTPRNMPPPAVVPRPAVPAPTSFGNSGAAPTVPAALGHAAPATFTADDAAMSQAQKHAKWAISALNFEDVPTAVRELRRALETLGAS</sequence>
<dbReference type="PANTHER" id="PTHR46009">
    <property type="entry name" value="VACUOLAR PROTEIN SORTING-ASSOCIATED PROTEIN VTA1 HOMOLOG"/>
    <property type="match status" value="1"/>
</dbReference>
<evidence type="ECO:0000256" key="4">
    <source>
        <dbReference type="ARBA" id="ARBA00022448"/>
    </source>
</evidence>
<evidence type="ECO:0000256" key="9">
    <source>
        <dbReference type="SAM" id="MobiDB-lite"/>
    </source>
</evidence>
<feature type="compositionally biased region" description="Pro residues" evidence="9">
    <location>
        <begin position="274"/>
        <end position="289"/>
    </location>
</feature>
<evidence type="ECO:0000259" key="11">
    <source>
        <dbReference type="Pfam" id="PF18097"/>
    </source>
</evidence>
<evidence type="ECO:0000256" key="3">
    <source>
        <dbReference type="ARBA" id="ARBA00007895"/>
    </source>
</evidence>
<feature type="region of interest" description="Disordered" evidence="9">
    <location>
        <begin position="157"/>
        <end position="388"/>
    </location>
</feature>
<dbReference type="Gene3D" id="1.20.5.420">
    <property type="entry name" value="Immunoglobulin FC, subunit C"/>
    <property type="match status" value="1"/>
</dbReference>
<dbReference type="Pfam" id="PF18097">
    <property type="entry name" value="Vta1_C"/>
    <property type="match status" value="1"/>
</dbReference>
<keyword evidence="4" id="KW-0813">Transport</keyword>
<dbReference type="PANTHER" id="PTHR46009:SF1">
    <property type="entry name" value="VACUOLAR PROTEIN SORTING-ASSOCIATED PROTEIN VTA1 HOMOLOG"/>
    <property type="match status" value="1"/>
</dbReference>
<dbReference type="PRINTS" id="PR01217">
    <property type="entry name" value="PRICHEXTENSN"/>
</dbReference>
<feature type="domain" description="Vta1/callose synthase N-terminal" evidence="10">
    <location>
        <begin position="18"/>
        <end position="159"/>
    </location>
</feature>
<evidence type="ECO:0000256" key="8">
    <source>
        <dbReference type="ARBA" id="ARBA00023136"/>
    </source>
</evidence>
<name>A0ABR4EH41_9PEZI</name>
<dbReference type="Pfam" id="PF04652">
    <property type="entry name" value="Vta1"/>
    <property type="match status" value="1"/>
</dbReference>
<feature type="compositionally biased region" description="Basic and acidic residues" evidence="9">
    <location>
        <begin position="157"/>
        <end position="173"/>
    </location>
</feature>
<keyword evidence="8" id="KW-0472">Membrane</keyword>
<comment type="subcellular location">
    <subcellularLocation>
        <location evidence="2">Cytoplasm</location>
    </subcellularLocation>
    <subcellularLocation>
        <location evidence="1">Endosome membrane</location>
        <topology evidence="1">Peripheral membrane protein</topology>
    </subcellularLocation>
</comment>
<evidence type="ECO:0008006" key="14">
    <source>
        <dbReference type="Google" id="ProtNLM"/>
    </source>
</evidence>
<feature type="compositionally biased region" description="Pro residues" evidence="9">
    <location>
        <begin position="321"/>
        <end position="334"/>
    </location>
</feature>
<evidence type="ECO:0000259" key="10">
    <source>
        <dbReference type="Pfam" id="PF04652"/>
    </source>
</evidence>
<feature type="domain" description="Vta1 C-terminal" evidence="11">
    <location>
        <begin position="405"/>
        <end position="439"/>
    </location>
</feature>
<keyword evidence="5" id="KW-0963">Cytoplasm</keyword>
<dbReference type="Proteomes" id="UP001600888">
    <property type="component" value="Unassembled WGS sequence"/>
</dbReference>
<evidence type="ECO:0000256" key="6">
    <source>
        <dbReference type="ARBA" id="ARBA00022753"/>
    </source>
</evidence>
<gene>
    <name evidence="12" type="ORF">FJTKL_11395</name>
</gene>
<keyword evidence="7" id="KW-0653">Protein transport</keyword>
<evidence type="ECO:0000256" key="5">
    <source>
        <dbReference type="ARBA" id="ARBA00022490"/>
    </source>
</evidence>
<evidence type="ECO:0000256" key="2">
    <source>
        <dbReference type="ARBA" id="ARBA00004496"/>
    </source>
</evidence>
<keyword evidence="6" id="KW-0967">Endosome</keyword>
<protein>
    <recommendedName>
        <fullName evidence="14">Vacuolar protein sorting-associated protein VTA1</fullName>
    </recommendedName>
</protein>
<proteinExistence type="inferred from homology"/>
<dbReference type="InterPro" id="IPR023175">
    <property type="entry name" value="Vta1/CALS_N_sf"/>
</dbReference>
<organism evidence="12 13">
    <name type="scientific">Diaporthe vaccinii</name>
    <dbReference type="NCBI Taxonomy" id="105482"/>
    <lineage>
        <taxon>Eukaryota</taxon>
        <taxon>Fungi</taxon>
        <taxon>Dikarya</taxon>
        <taxon>Ascomycota</taxon>
        <taxon>Pezizomycotina</taxon>
        <taxon>Sordariomycetes</taxon>
        <taxon>Sordariomycetidae</taxon>
        <taxon>Diaporthales</taxon>
        <taxon>Diaporthaceae</taxon>
        <taxon>Diaporthe</taxon>
        <taxon>Diaporthe eres species complex</taxon>
    </lineage>
</organism>
<dbReference type="InterPro" id="IPR039431">
    <property type="entry name" value="Vta1/CALS_N"/>
</dbReference>
<feature type="compositionally biased region" description="Pro residues" evidence="9">
    <location>
        <begin position="344"/>
        <end position="373"/>
    </location>
</feature>
<comment type="caution">
    <text evidence="12">The sequence shown here is derived from an EMBL/GenBank/DDBJ whole genome shotgun (WGS) entry which is preliminary data.</text>
</comment>
<evidence type="ECO:0000256" key="7">
    <source>
        <dbReference type="ARBA" id="ARBA00022927"/>
    </source>
</evidence>